<dbReference type="RefSeq" id="WP_163967227.1">
    <property type="nucleotide sequence ID" value="NZ_JAAIVB010000069.1"/>
</dbReference>
<evidence type="ECO:0000256" key="1">
    <source>
        <dbReference type="SAM" id="SignalP"/>
    </source>
</evidence>
<protein>
    <recommendedName>
        <fullName evidence="4">Thioredoxin-like fold domain-containing protein</fullName>
    </recommendedName>
</protein>
<name>A0A6B3SYX0_9BURK</name>
<reference evidence="2 3" key="1">
    <citation type="submission" date="2020-02" db="EMBL/GenBank/DDBJ databases">
        <authorList>
            <person name="Kim M.K."/>
        </authorList>
    </citation>
    <scope>NUCLEOTIDE SEQUENCE [LARGE SCALE GENOMIC DNA]</scope>
    <source>
        <strain evidence="2 3">17J57-3</strain>
    </source>
</reference>
<evidence type="ECO:0000313" key="3">
    <source>
        <dbReference type="Proteomes" id="UP000482155"/>
    </source>
</evidence>
<evidence type="ECO:0000313" key="2">
    <source>
        <dbReference type="EMBL" id="NEX63399.1"/>
    </source>
</evidence>
<comment type="caution">
    <text evidence="2">The sequence shown here is derived from an EMBL/GenBank/DDBJ whole genome shotgun (WGS) entry which is preliminary data.</text>
</comment>
<dbReference type="SUPFAM" id="SSF52833">
    <property type="entry name" value="Thioredoxin-like"/>
    <property type="match status" value="1"/>
</dbReference>
<accession>A0A6B3SYX0</accession>
<keyword evidence="3" id="KW-1185">Reference proteome</keyword>
<gene>
    <name evidence="2" type="ORF">G3574_20165</name>
</gene>
<dbReference type="Proteomes" id="UP000482155">
    <property type="component" value="Unassembled WGS sequence"/>
</dbReference>
<feature type="signal peptide" evidence="1">
    <location>
        <begin position="1"/>
        <end position="22"/>
    </location>
</feature>
<proteinExistence type="predicted"/>
<sequence>MRRTLYLGAVFALALTSHTALAQWNRAYSIDMGEGRGPELTVLIDPACSPCIRAFTDIVSRLALGEPVLARPLRWIPVGWDEQGILAAARALERNSIQGLTAPVTSMPDQKFIEQARYNTALAQDSAGTPSFYLPGRGTKSGYTTWNDFVTWLSR</sequence>
<dbReference type="InterPro" id="IPR036249">
    <property type="entry name" value="Thioredoxin-like_sf"/>
</dbReference>
<dbReference type="AlphaFoldDB" id="A0A6B3SYX0"/>
<keyword evidence="1" id="KW-0732">Signal</keyword>
<organism evidence="2 3">
    <name type="scientific">Noviherbaspirillum galbum</name>
    <dbReference type="NCBI Taxonomy" id="2709383"/>
    <lineage>
        <taxon>Bacteria</taxon>
        <taxon>Pseudomonadati</taxon>
        <taxon>Pseudomonadota</taxon>
        <taxon>Betaproteobacteria</taxon>
        <taxon>Burkholderiales</taxon>
        <taxon>Oxalobacteraceae</taxon>
        <taxon>Noviherbaspirillum</taxon>
    </lineage>
</organism>
<evidence type="ECO:0008006" key="4">
    <source>
        <dbReference type="Google" id="ProtNLM"/>
    </source>
</evidence>
<dbReference type="EMBL" id="JAAIVB010000069">
    <property type="protein sequence ID" value="NEX63399.1"/>
    <property type="molecule type" value="Genomic_DNA"/>
</dbReference>
<feature type="chain" id="PRO_5025474517" description="Thioredoxin-like fold domain-containing protein" evidence="1">
    <location>
        <begin position="23"/>
        <end position="155"/>
    </location>
</feature>